<accession>A0AAE0KK96</accession>
<dbReference type="AlphaFoldDB" id="A0AAE0KK96"/>
<gene>
    <name evidence="2" type="ORF">B0H63DRAFT_561611</name>
</gene>
<feature type="chain" id="PRO_5042232245" evidence="1">
    <location>
        <begin position="21"/>
        <end position="148"/>
    </location>
</feature>
<dbReference type="Proteomes" id="UP001285441">
    <property type="component" value="Unassembled WGS sequence"/>
</dbReference>
<evidence type="ECO:0000313" key="2">
    <source>
        <dbReference type="EMBL" id="KAK3377420.1"/>
    </source>
</evidence>
<feature type="signal peptide" evidence="1">
    <location>
        <begin position="1"/>
        <end position="20"/>
    </location>
</feature>
<keyword evidence="3" id="KW-1185">Reference proteome</keyword>
<sequence>MKFSTILAGIATFSASLVAASPIQERQVTGFQVTNFFAACSGPPDHCDYSATLTSIPDGAVITASHTRSGVKTFPAASGFWTTSNPSVQIRINDSLGGDKRIAITDARIIGSSMTYSHIAPNGQWPINAAGYQSYSGPTSFVANNNPV</sequence>
<evidence type="ECO:0000313" key="3">
    <source>
        <dbReference type="Proteomes" id="UP001285441"/>
    </source>
</evidence>
<dbReference type="EMBL" id="JAULSW010000006">
    <property type="protein sequence ID" value="KAK3377420.1"/>
    <property type="molecule type" value="Genomic_DNA"/>
</dbReference>
<organism evidence="2 3">
    <name type="scientific">Podospora didyma</name>
    <dbReference type="NCBI Taxonomy" id="330526"/>
    <lineage>
        <taxon>Eukaryota</taxon>
        <taxon>Fungi</taxon>
        <taxon>Dikarya</taxon>
        <taxon>Ascomycota</taxon>
        <taxon>Pezizomycotina</taxon>
        <taxon>Sordariomycetes</taxon>
        <taxon>Sordariomycetidae</taxon>
        <taxon>Sordariales</taxon>
        <taxon>Podosporaceae</taxon>
        <taxon>Podospora</taxon>
    </lineage>
</organism>
<proteinExistence type="predicted"/>
<keyword evidence="1" id="KW-0732">Signal</keyword>
<name>A0AAE0KK96_9PEZI</name>
<protein>
    <submittedName>
        <fullName evidence="2">Uncharacterized protein</fullName>
    </submittedName>
</protein>
<reference evidence="2" key="1">
    <citation type="journal article" date="2023" name="Mol. Phylogenet. Evol.">
        <title>Genome-scale phylogeny and comparative genomics of the fungal order Sordariales.</title>
        <authorList>
            <person name="Hensen N."/>
            <person name="Bonometti L."/>
            <person name="Westerberg I."/>
            <person name="Brannstrom I.O."/>
            <person name="Guillou S."/>
            <person name="Cros-Aarteil S."/>
            <person name="Calhoun S."/>
            <person name="Haridas S."/>
            <person name="Kuo A."/>
            <person name="Mondo S."/>
            <person name="Pangilinan J."/>
            <person name="Riley R."/>
            <person name="LaButti K."/>
            <person name="Andreopoulos B."/>
            <person name="Lipzen A."/>
            <person name="Chen C."/>
            <person name="Yan M."/>
            <person name="Daum C."/>
            <person name="Ng V."/>
            <person name="Clum A."/>
            <person name="Steindorff A."/>
            <person name="Ohm R.A."/>
            <person name="Martin F."/>
            <person name="Silar P."/>
            <person name="Natvig D.O."/>
            <person name="Lalanne C."/>
            <person name="Gautier V."/>
            <person name="Ament-Velasquez S.L."/>
            <person name="Kruys A."/>
            <person name="Hutchinson M.I."/>
            <person name="Powell A.J."/>
            <person name="Barry K."/>
            <person name="Miller A.N."/>
            <person name="Grigoriev I.V."/>
            <person name="Debuchy R."/>
            <person name="Gladieux P."/>
            <person name="Hiltunen Thoren M."/>
            <person name="Johannesson H."/>
        </authorList>
    </citation>
    <scope>NUCLEOTIDE SEQUENCE</scope>
    <source>
        <strain evidence="2">CBS 232.78</strain>
    </source>
</reference>
<reference evidence="2" key="2">
    <citation type="submission" date="2023-06" db="EMBL/GenBank/DDBJ databases">
        <authorList>
            <consortium name="Lawrence Berkeley National Laboratory"/>
            <person name="Haridas S."/>
            <person name="Hensen N."/>
            <person name="Bonometti L."/>
            <person name="Westerberg I."/>
            <person name="Brannstrom I.O."/>
            <person name="Guillou S."/>
            <person name="Cros-Aarteil S."/>
            <person name="Calhoun S."/>
            <person name="Kuo A."/>
            <person name="Mondo S."/>
            <person name="Pangilinan J."/>
            <person name="Riley R."/>
            <person name="LaButti K."/>
            <person name="Andreopoulos B."/>
            <person name="Lipzen A."/>
            <person name="Chen C."/>
            <person name="Yanf M."/>
            <person name="Daum C."/>
            <person name="Ng V."/>
            <person name="Clum A."/>
            <person name="Steindorff A."/>
            <person name="Ohm R."/>
            <person name="Martin F."/>
            <person name="Silar P."/>
            <person name="Natvig D."/>
            <person name="Lalanne C."/>
            <person name="Gautier V."/>
            <person name="Ament-velasquez S.L."/>
            <person name="Kruys A."/>
            <person name="Hutchinson M.I."/>
            <person name="Powell A.J."/>
            <person name="Barry K."/>
            <person name="Miller A.N."/>
            <person name="Grigoriev I.V."/>
            <person name="Debuchy R."/>
            <person name="Gladieux P."/>
            <person name="Thoren M.H."/>
            <person name="Johannesson H."/>
        </authorList>
    </citation>
    <scope>NUCLEOTIDE SEQUENCE</scope>
    <source>
        <strain evidence="2">CBS 232.78</strain>
    </source>
</reference>
<evidence type="ECO:0000256" key="1">
    <source>
        <dbReference type="SAM" id="SignalP"/>
    </source>
</evidence>
<comment type="caution">
    <text evidence="2">The sequence shown here is derived from an EMBL/GenBank/DDBJ whole genome shotgun (WGS) entry which is preliminary data.</text>
</comment>